<dbReference type="GeneID" id="76995482"/>
<keyword evidence="4" id="KW-1185">Reference proteome</keyword>
<reference evidence="2 3" key="1">
    <citation type="submission" date="2019-07" db="EMBL/GenBank/DDBJ databases">
        <title>Paenibacillus thiaminolyticus NRRL B-4156.</title>
        <authorList>
            <person name="Hehnly C."/>
            <person name="Zhang L."/>
        </authorList>
    </citation>
    <scope>NUCLEOTIDE SEQUENCE [LARGE SCALE GENOMIC DNA]</scope>
    <source>
        <strain evidence="2 3">NRRL B-4156</strain>
    </source>
</reference>
<evidence type="ECO:0000313" key="1">
    <source>
        <dbReference type="EMBL" id="MCY9609749.1"/>
    </source>
</evidence>
<evidence type="ECO:0000313" key="2">
    <source>
        <dbReference type="EMBL" id="QDM43065.1"/>
    </source>
</evidence>
<sequence length="427" mass="49007">MNREEQAIRQMAHEVVKQCAVTDMHTHLYAENFGSLLLWGIDELLTYHYLVAEMFRHSAVPEETFWGWSKEQQAKHVFQTLFVDCSPVSEAAIAVVGICQRLGMPIGSRSIEALREAWSKVSLSEHIDHIFSLANIKQVVMTNDPFDPLERPVWEGGGVRDSRFLAALRIDSLLLDWESACPKLQAEGLAVTAEWGGPDGEHNIREARRFLKEWAVRMKAVYIAASLPGTFRYPDDGWSSRMLDEAVIPVCRELNLPLALMIGVKRQVNPALRLAGDRGERTDIGILERLLVRHPSQRFMVTLLARENQHELAVLARKFRNLLPFGCWWFLHTESMIAEMTRMRTELLGTSYIPQHSDCRVLEQLITKWDYSRHTIAEVLAHQYIRLARAGWTVSREEMERDADEWFNRQFRTFAGIAPDREEGQGG</sequence>
<gene>
    <name evidence="2" type="ORF">FLT43_05760</name>
    <name evidence="1" type="ORF">M5W83_21590</name>
</gene>
<organism evidence="2 3">
    <name type="scientific">Paenibacillus thiaminolyticus</name>
    <name type="common">Bacillus thiaminolyticus</name>
    <dbReference type="NCBI Taxonomy" id="49283"/>
    <lineage>
        <taxon>Bacteria</taxon>
        <taxon>Bacillati</taxon>
        <taxon>Bacillota</taxon>
        <taxon>Bacilli</taxon>
        <taxon>Bacillales</taxon>
        <taxon>Paenibacillaceae</taxon>
        <taxon>Paenibacillus</taxon>
    </lineage>
</organism>
<dbReference type="EMBL" id="JAMDMM010000042">
    <property type="protein sequence ID" value="MCY9609749.1"/>
    <property type="molecule type" value="Genomic_DNA"/>
</dbReference>
<dbReference type="Gene3D" id="1.10.2020.10">
    <property type="entry name" value="uronate isomerase, domain 2, chain A"/>
    <property type="match status" value="1"/>
</dbReference>
<dbReference type="GO" id="GO:0016853">
    <property type="term" value="F:isomerase activity"/>
    <property type="evidence" value="ECO:0007669"/>
    <property type="project" value="UniProtKB-KW"/>
</dbReference>
<accession>A0AAP9DS48</accession>
<name>A0AAP9DS48_PANTH</name>
<evidence type="ECO:0000313" key="4">
    <source>
        <dbReference type="Proteomes" id="UP001209276"/>
    </source>
</evidence>
<dbReference type="EMBL" id="CP041405">
    <property type="protein sequence ID" value="QDM43065.1"/>
    <property type="molecule type" value="Genomic_DNA"/>
</dbReference>
<evidence type="ECO:0000313" key="3">
    <source>
        <dbReference type="Proteomes" id="UP000315377"/>
    </source>
</evidence>
<protein>
    <submittedName>
        <fullName evidence="1">Glucuronate isomerase</fullName>
    </submittedName>
    <submittedName>
        <fullName evidence="2">Low specificity L-threonine aldolase</fullName>
    </submittedName>
</protein>
<reference evidence="1 4" key="2">
    <citation type="submission" date="2022-05" db="EMBL/GenBank/DDBJ databases">
        <title>Genome Sequencing of Bee-Associated Microbes.</title>
        <authorList>
            <person name="Dunlap C."/>
        </authorList>
    </citation>
    <scope>NUCLEOTIDE SEQUENCE [LARGE SCALE GENOMIC DNA]</scope>
    <source>
        <strain evidence="1 4">NRRL B-14613</strain>
    </source>
</reference>
<dbReference type="SUPFAM" id="SSF51556">
    <property type="entry name" value="Metallo-dependent hydrolases"/>
    <property type="match status" value="1"/>
</dbReference>
<dbReference type="Gene3D" id="3.20.20.140">
    <property type="entry name" value="Metal-dependent hydrolases"/>
    <property type="match status" value="2"/>
</dbReference>
<keyword evidence="1" id="KW-0413">Isomerase</keyword>
<dbReference type="AlphaFoldDB" id="A0AAP9DS48"/>
<dbReference type="Proteomes" id="UP000315377">
    <property type="component" value="Chromosome"/>
</dbReference>
<dbReference type="Proteomes" id="UP001209276">
    <property type="component" value="Unassembled WGS sequence"/>
</dbReference>
<dbReference type="InterPro" id="IPR032466">
    <property type="entry name" value="Metal_Hydrolase"/>
</dbReference>
<proteinExistence type="predicted"/>
<dbReference type="RefSeq" id="WP_087442606.1">
    <property type="nucleotide sequence ID" value="NZ_CABMNB010000025.1"/>
</dbReference>